<name>A0A381QAP4_9ZZZZ</name>
<protein>
    <recommendedName>
        <fullName evidence="8">Geranyltranstransferase</fullName>
    </recommendedName>
</protein>
<evidence type="ECO:0008006" key="8">
    <source>
        <dbReference type="Google" id="ProtNLM"/>
    </source>
</evidence>
<dbReference type="PROSITE" id="PS00723">
    <property type="entry name" value="POLYPRENYL_SYNTHASE_1"/>
    <property type="match status" value="1"/>
</dbReference>
<keyword evidence="3" id="KW-0808">Transferase</keyword>
<dbReference type="InterPro" id="IPR053378">
    <property type="entry name" value="Prenyl_diphosphate_synthase"/>
</dbReference>
<sequence length="300" mass="32081">MDYLELKEYLGAERLCVDKALDQAITLIESELESDIGDAIRHGVMSGGKRLRPILCITAYRECGGRGEKNAYDLAASLEMIHAYSLMHDDLPCMDDAELRRGQATTHSVFGEDVTIRAAAALIPAAARQALQSARKLECGASGAAAVVQKLLEAAGAGGMVGGQWLDLLGEGQTLNPKELDELHRRKTGALLTASLVMGALAATAEKETVSALASYGRSIGLAFQITDDVLDATQSAELLGKNPSDVDLDKSTYVGLYGLDQAKEHARERIADALGVLESIDIDAPVLTVLARYVIERER</sequence>
<dbReference type="SFLD" id="SFLDG01017">
    <property type="entry name" value="Polyprenyl_Transferase_Like"/>
    <property type="match status" value="1"/>
</dbReference>
<dbReference type="SUPFAM" id="SSF48576">
    <property type="entry name" value="Terpenoid synthases"/>
    <property type="match status" value="1"/>
</dbReference>
<dbReference type="Pfam" id="PF00348">
    <property type="entry name" value="polyprenyl_synt"/>
    <property type="match status" value="1"/>
</dbReference>
<dbReference type="GO" id="GO:0004659">
    <property type="term" value="F:prenyltransferase activity"/>
    <property type="evidence" value="ECO:0007669"/>
    <property type="project" value="InterPro"/>
</dbReference>
<evidence type="ECO:0000256" key="5">
    <source>
        <dbReference type="ARBA" id="ARBA00022842"/>
    </source>
</evidence>
<keyword evidence="6" id="KW-0414">Isoprene biosynthesis</keyword>
<evidence type="ECO:0000256" key="4">
    <source>
        <dbReference type="ARBA" id="ARBA00022723"/>
    </source>
</evidence>
<dbReference type="GO" id="GO:0005737">
    <property type="term" value="C:cytoplasm"/>
    <property type="evidence" value="ECO:0007669"/>
    <property type="project" value="UniProtKB-ARBA"/>
</dbReference>
<dbReference type="FunFam" id="1.10.600.10:FF:000001">
    <property type="entry name" value="Geranylgeranyl diphosphate synthase"/>
    <property type="match status" value="1"/>
</dbReference>
<dbReference type="InterPro" id="IPR008949">
    <property type="entry name" value="Isoprenoid_synthase_dom_sf"/>
</dbReference>
<dbReference type="GO" id="GO:0008299">
    <property type="term" value="P:isoprenoid biosynthetic process"/>
    <property type="evidence" value="ECO:0007669"/>
    <property type="project" value="UniProtKB-KW"/>
</dbReference>
<accession>A0A381QAP4</accession>
<dbReference type="PANTHER" id="PTHR43281:SF1">
    <property type="entry name" value="FARNESYL DIPHOSPHATE SYNTHASE"/>
    <property type="match status" value="1"/>
</dbReference>
<evidence type="ECO:0000313" key="7">
    <source>
        <dbReference type="EMBL" id="SUZ76391.1"/>
    </source>
</evidence>
<comment type="cofactor">
    <cofactor evidence="1">
        <name>Mg(2+)</name>
        <dbReference type="ChEBI" id="CHEBI:18420"/>
    </cofactor>
</comment>
<gene>
    <name evidence="7" type="ORF">METZ01_LOCUS29245</name>
</gene>
<keyword evidence="4" id="KW-0479">Metal-binding</keyword>
<dbReference type="NCBIfam" id="NF045485">
    <property type="entry name" value="FPPsyn"/>
    <property type="match status" value="1"/>
</dbReference>
<dbReference type="AlphaFoldDB" id="A0A381QAP4"/>
<evidence type="ECO:0000256" key="1">
    <source>
        <dbReference type="ARBA" id="ARBA00001946"/>
    </source>
</evidence>
<dbReference type="EMBL" id="UINC01001276">
    <property type="protein sequence ID" value="SUZ76391.1"/>
    <property type="molecule type" value="Genomic_DNA"/>
</dbReference>
<dbReference type="PROSITE" id="PS00444">
    <property type="entry name" value="POLYPRENYL_SYNTHASE_2"/>
    <property type="match status" value="1"/>
</dbReference>
<proteinExistence type="inferred from homology"/>
<dbReference type="GO" id="GO:0046872">
    <property type="term" value="F:metal ion binding"/>
    <property type="evidence" value="ECO:0007669"/>
    <property type="project" value="UniProtKB-KW"/>
</dbReference>
<evidence type="ECO:0000256" key="2">
    <source>
        <dbReference type="ARBA" id="ARBA00006706"/>
    </source>
</evidence>
<organism evidence="7">
    <name type="scientific">marine metagenome</name>
    <dbReference type="NCBI Taxonomy" id="408172"/>
    <lineage>
        <taxon>unclassified sequences</taxon>
        <taxon>metagenomes</taxon>
        <taxon>ecological metagenomes</taxon>
    </lineage>
</organism>
<dbReference type="CDD" id="cd00685">
    <property type="entry name" value="Trans_IPPS_HT"/>
    <property type="match status" value="1"/>
</dbReference>
<dbReference type="InterPro" id="IPR000092">
    <property type="entry name" value="Polyprenyl_synt"/>
</dbReference>
<evidence type="ECO:0000256" key="6">
    <source>
        <dbReference type="ARBA" id="ARBA00023229"/>
    </source>
</evidence>
<dbReference type="Gene3D" id="1.10.600.10">
    <property type="entry name" value="Farnesyl Diphosphate Synthase"/>
    <property type="match status" value="1"/>
</dbReference>
<dbReference type="SFLD" id="SFLDS00005">
    <property type="entry name" value="Isoprenoid_Synthase_Type_I"/>
    <property type="match status" value="1"/>
</dbReference>
<keyword evidence="5" id="KW-0460">Magnesium</keyword>
<evidence type="ECO:0000256" key="3">
    <source>
        <dbReference type="ARBA" id="ARBA00022679"/>
    </source>
</evidence>
<dbReference type="PANTHER" id="PTHR43281">
    <property type="entry name" value="FARNESYL DIPHOSPHATE SYNTHASE"/>
    <property type="match status" value="1"/>
</dbReference>
<dbReference type="InterPro" id="IPR033749">
    <property type="entry name" value="Polyprenyl_synt_CS"/>
</dbReference>
<reference evidence="7" key="1">
    <citation type="submission" date="2018-05" db="EMBL/GenBank/DDBJ databases">
        <authorList>
            <person name="Lanie J.A."/>
            <person name="Ng W.-L."/>
            <person name="Kazmierczak K.M."/>
            <person name="Andrzejewski T.M."/>
            <person name="Davidsen T.M."/>
            <person name="Wayne K.J."/>
            <person name="Tettelin H."/>
            <person name="Glass J.I."/>
            <person name="Rusch D."/>
            <person name="Podicherti R."/>
            <person name="Tsui H.-C.T."/>
            <person name="Winkler M.E."/>
        </authorList>
    </citation>
    <scope>NUCLEOTIDE SEQUENCE</scope>
</reference>
<comment type="similarity">
    <text evidence="2">Belongs to the FPP/GGPP synthase family.</text>
</comment>